<name>A0A7W7KRA4_PSENT</name>
<comment type="caution">
    <text evidence="1">The sequence shown here is derived from an EMBL/GenBank/DDBJ whole genome shotgun (WGS) entry which is preliminary data.</text>
</comment>
<gene>
    <name evidence="1" type="ORF">HNP46_006314</name>
</gene>
<dbReference type="EMBL" id="JACHLI010000040">
    <property type="protein sequence ID" value="MBB4867401.1"/>
    <property type="molecule type" value="Genomic_DNA"/>
</dbReference>
<reference evidence="1 2" key="1">
    <citation type="submission" date="2020-08" db="EMBL/GenBank/DDBJ databases">
        <title>Functional genomics of gut bacteria from endangered species of beetles.</title>
        <authorList>
            <person name="Carlos-Shanley C."/>
        </authorList>
    </citation>
    <scope>NUCLEOTIDE SEQUENCE [LARGE SCALE GENOMIC DNA]</scope>
    <source>
        <strain evidence="1 2">S00179</strain>
    </source>
</reference>
<organism evidence="1 2">
    <name type="scientific">Pseudomonas nitroreducens</name>
    <dbReference type="NCBI Taxonomy" id="46680"/>
    <lineage>
        <taxon>Bacteria</taxon>
        <taxon>Pseudomonadati</taxon>
        <taxon>Pseudomonadota</taxon>
        <taxon>Gammaproteobacteria</taxon>
        <taxon>Pseudomonadales</taxon>
        <taxon>Pseudomonadaceae</taxon>
        <taxon>Pseudomonas</taxon>
    </lineage>
</organism>
<evidence type="ECO:0000313" key="2">
    <source>
        <dbReference type="Proteomes" id="UP000566995"/>
    </source>
</evidence>
<dbReference type="AlphaFoldDB" id="A0A7W7KRA4"/>
<dbReference type="Proteomes" id="UP000566995">
    <property type="component" value="Unassembled WGS sequence"/>
</dbReference>
<proteinExistence type="predicted"/>
<protein>
    <submittedName>
        <fullName evidence="1">Uncharacterized protein</fullName>
    </submittedName>
</protein>
<evidence type="ECO:0000313" key="1">
    <source>
        <dbReference type="EMBL" id="MBB4867401.1"/>
    </source>
</evidence>
<dbReference type="RefSeq" id="WP_184596863.1">
    <property type="nucleotide sequence ID" value="NZ_JACHLI010000040.1"/>
</dbReference>
<accession>A0A7W7KRA4</accession>
<sequence>MVDPKNMLLLNATQGVEPHEYRAWLSKQLQAARDLKEPKESCMIFVPKSLAKRLGKGFQKINDRLAEKHCWIRSYSSYLCDNPMDESSIITAILEMQEIEEAYPYASVKTFHGFTQELAVGQRPEEDDSLPVCVVTLIDPSFLEAIQKSHPHATLQHWVVIWSNGQRNSVSPPFASRDEAFQFAANNLGAIRFNSAG</sequence>